<evidence type="ECO:0000313" key="5">
    <source>
        <dbReference type="Proteomes" id="UP001150904"/>
    </source>
</evidence>
<gene>
    <name evidence="4" type="ORF">N7498_005476</name>
</gene>
<keyword evidence="1" id="KW-0560">Oxidoreductase</keyword>
<dbReference type="GeneID" id="83179839"/>
<dbReference type="OrthoDB" id="2310150at2759"/>
<evidence type="ECO:0000256" key="2">
    <source>
        <dbReference type="ARBA" id="ARBA00038157"/>
    </source>
</evidence>
<accession>A0A9W9MNH3</accession>
<evidence type="ECO:0000259" key="3">
    <source>
        <dbReference type="Pfam" id="PF00248"/>
    </source>
</evidence>
<dbReference type="Pfam" id="PF00248">
    <property type="entry name" value="Aldo_ket_red"/>
    <property type="match status" value="1"/>
</dbReference>
<evidence type="ECO:0000256" key="1">
    <source>
        <dbReference type="ARBA" id="ARBA00023002"/>
    </source>
</evidence>
<protein>
    <submittedName>
        <fullName evidence="4">Aflatoxin B1 aldehyde reductase member 2</fullName>
    </submittedName>
</protein>
<dbReference type="EMBL" id="JAPQKR010000012">
    <property type="protein sequence ID" value="KAJ5204597.1"/>
    <property type="molecule type" value="Genomic_DNA"/>
</dbReference>
<reference evidence="4" key="2">
    <citation type="journal article" date="2023" name="IMA Fungus">
        <title>Comparative genomic study of the Penicillium genus elucidates a diverse pangenome and 15 lateral gene transfer events.</title>
        <authorList>
            <person name="Petersen C."/>
            <person name="Sorensen T."/>
            <person name="Nielsen M.R."/>
            <person name="Sondergaard T.E."/>
            <person name="Sorensen J.L."/>
            <person name="Fitzpatrick D.A."/>
            <person name="Frisvad J.C."/>
            <person name="Nielsen K.L."/>
        </authorList>
    </citation>
    <scope>NUCLEOTIDE SEQUENCE</scope>
    <source>
        <strain evidence="4">IBT 15544</strain>
    </source>
</reference>
<dbReference type="InterPro" id="IPR050523">
    <property type="entry name" value="AKR_Detox_Biosynth"/>
</dbReference>
<dbReference type="RefSeq" id="XP_058309076.1">
    <property type="nucleotide sequence ID" value="XM_058452538.1"/>
</dbReference>
<sequence length="350" mass="39574">MPLVVQNLQPRVILGLMTFGPSTDKGARITSLDEYNRCLDHFQQQGFNEVDTARIYVGGEQEAFTAKANWKERGLTLATKWYPDDPGAHKPAVLREKLELSLKELNTNQVDIFYLHAPDRSVPFSETLEAVNELHKEGKFVQLGLSNYTAFEVAEIVTLCAQRGWVRPTIYQGMYNAITRNIEVELIPACRRYGLDIVIYNPLAGGLFSGKYKTHEVPAEGRYSDASTAGARYRQRYFKDANFDALKIIEPVVEKHGLTLVETALRWVRHHSALNIDNGGRDGILIGVSSFGQLETNLRDLQKGPLPEEVVQVLDEAWLIAKPTSTNYWHLDLKYTYDTQEALFKPKSKA</sequence>
<dbReference type="Gene3D" id="3.20.20.100">
    <property type="entry name" value="NADP-dependent oxidoreductase domain"/>
    <property type="match status" value="1"/>
</dbReference>
<dbReference type="InterPro" id="IPR036812">
    <property type="entry name" value="NAD(P)_OxRdtase_dom_sf"/>
</dbReference>
<dbReference type="InterPro" id="IPR023210">
    <property type="entry name" value="NADP_OxRdtase_dom"/>
</dbReference>
<dbReference type="Proteomes" id="UP001150904">
    <property type="component" value="Unassembled WGS sequence"/>
</dbReference>
<comment type="caution">
    <text evidence="4">The sequence shown here is derived from an EMBL/GenBank/DDBJ whole genome shotgun (WGS) entry which is preliminary data.</text>
</comment>
<dbReference type="AlphaFoldDB" id="A0A9W9MNH3"/>
<dbReference type="InterPro" id="IPR020471">
    <property type="entry name" value="AKR"/>
</dbReference>
<keyword evidence="5" id="KW-1185">Reference proteome</keyword>
<comment type="similarity">
    <text evidence="2">Belongs to the aldo/keto reductase family. Aldo/keto reductase 2 subfamily.</text>
</comment>
<name>A0A9W9MNH3_9EURO</name>
<dbReference type="PRINTS" id="PR00069">
    <property type="entry name" value="ALDKETRDTASE"/>
</dbReference>
<dbReference type="SUPFAM" id="SSF51430">
    <property type="entry name" value="NAD(P)-linked oxidoreductase"/>
    <property type="match status" value="1"/>
</dbReference>
<proteinExistence type="inferred from homology"/>
<dbReference type="GO" id="GO:0016491">
    <property type="term" value="F:oxidoreductase activity"/>
    <property type="evidence" value="ECO:0007669"/>
    <property type="project" value="UniProtKB-KW"/>
</dbReference>
<feature type="domain" description="NADP-dependent oxidoreductase" evidence="3">
    <location>
        <begin position="12"/>
        <end position="318"/>
    </location>
</feature>
<dbReference type="PANTHER" id="PTHR43364">
    <property type="entry name" value="NADH-SPECIFIC METHYLGLYOXAL REDUCTASE-RELATED"/>
    <property type="match status" value="1"/>
</dbReference>
<organism evidence="4 5">
    <name type="scientific">Penicillium cinerascens</name>
    <dbReference type="NCBI Taxonomy" id="70096"/>
    <lineage>
        <taxon>Eukaryota</taxon>
        <taxon>Fungi</taxon>
        <taxon>Dikarya</taxon>
        <taxon>Ascomycota</taxon>
        <taxon>Pezizomycotina</taxon>
        <taxon>Eurotiomycetes</taxon>
        <taxon>Eurotiomycetidae</taxon>
        <taxon>Eurotiales</taxon>
        <taxon>Aspergillaceae</taxon>
        <taxon>Penicillium</taxon>
    </lineage>
</organism>
<dbReference type="PANTHER" id="PTHR43364:SF4">
    <property type="entry name" value="NAD(P)-LINKED OXIDOREDUCTASE SUPERFAMILY PROTEIN"/>
    <property type="match status" value="1"/>
</dbReference>
<dbReference type="CDD" id="cd19075">
    <property type="entry name" value="AKR_AKR7A1-5"/>
    <property type="match status" value="1"/>
</dbReference>
<reference evidence="4" key="1">
    <citation type="submission" date="2022-12" db="EMBL/GenBank/DDBJ databases">
        <authorList>
            <person name="Petersen C."/>
        </authorList>
    </citation>
    <scope>NUCLEOTIDE SEQUENCE</scope>
    <source>
        <strain evidence="4">IBT 15544</strain>
    </source>
</reference>
<evidence type="ECO:0000313" key="4">
    <source>
        <dbReference type="EMBL" id="KAJ5204597.1"/>
    </source>
</evidence>